<evidence type="ECO:0000256" key="4">
    <source>
        <dbReference type="ARBA" id="ARBA00022801"/>
    </source>
</evidence>
<evidence type="ECO:0000259" key="7">
    <source>
        <dbReference type="PROSITE" id="PS51462"/>
    </source>
</evidence>
<reference evidence="8 9" key="1">
    <citation type="journal article" date="2019" name="Int. J. Syst. Evol. Microbiol.">
        <title>The Global Catalogue of Microorganisms (GCM) 10K type strain sequencing project: providing services to taxonomists for standard genome sequencing and annotation.</title>
        <authorList>
            <consortium name="The Broad Institute Genomics Platform"/>
            <consortium name="The Broad Institute Genome Sequencing Center for Infectious Disease"/>
            <person name="Wu L."/>
            <person name="Ma J."/>
        </authorList>
    </citation>
    <scope>NUCLEOTIDE SEQUENCE [LARGE SCALE GENOMIC DNA]</scope>
    <source>
        <strain evidence="8 9">GX26</strain>
    </source>
</reference>
<evidence type="ECO:0000256" key="3">
    <source>
        <dbReference type="ARBA" id="ARBA00022723"/>
    </source>
</evidence>
<dbReference type="InterPro" id="IPR020084">
    <property type="entry name" value="NUDIX_hydrolase_CS"/>
</dbReference>
<protein>
    <submittedName>
        <fullName evidence="8">NUDIX hydrolase</fullName>
        <ecNumber evidence="8">3.6.1.55</ecNumber>
    </submittedName>
</protein>
<evidence type="ECO:0000256" key="1">
    <source>
        <dbReference type="ARBA" id="ARBA00001936"/>
    </source>
</evidence>
<dbReference type="AlphaFoldDB" id="A0ABD5V7J2"/>
<evidence type="ECO:0000256" key="2">
    <source>
        <dbReference type="ARBA" id="ARBA00001946"/>
    </source>
</evidence>
<comment type="caution">
    <text evidence="8">The sequence shown here is derived from an EMBL/GenBank/DDBJ whole genome shotgun (WGS) entry which is preliminary data.</text>
</comment>
<dbReference type="GO" id="GO:0035539">
    <property type="term" value="F:8-oxo-7,8-dihydrodeoxyguanosine triphosphate pyrophosphatase activity"/>
    <property type="evidence" value="ECO:0007669"/>
    <property type="project" value="UniProtKB-EC"/>
</dbReference>
<dbReference type="Proteomes" id="UP001596395">
    <property type="component" value="Unassembled WGS sequence"/>
</dbReference>
<keyword evidence="5" id="KW-0460">Magnesium</keyword>
<keyword evidence="4 8" id="KW-0378">Hydrolase</keyword>
<keyword evidence="9" id="KW-1185">Reference proteome</keyword>
<evidence type="ECO:0000256" key="6">
    <source>
        <dbReference type="ARBA" id="ARBA00023211"/>
    </source>
</evidence>
<evidence type="ECO:0000313" key="8">
    <source>
        <dbReference type="EMBL" id="MFC6951535.1"/>
    </source>
</evidence>
<evidence type="ECO:0000256" key="5">
    <source>
        <dbReference type="ARBA" id="ARBA00022842"/>
    </source>
</evidence>
<comment type="cofactor">
    <cofactor evidence="2">
        <name>Mg(2+)</name>
        <dbReference type="ChEBI" id="CHEBI:18420"/>
    </cofactor>
</comment>
<feature type="domain" description="Nudix hydrolase" evidence="7">
    <location>
        <begin position="18"/>
        <end position="153"/>
    </location>
</feature>
<accession>A0ABD5V7J2</accession>
<name>A0ABD5V7J2_9EURY</name>
<dbReference type="CDD" id="cd03426">
    <property type="entry name" value="NUDIX_CoAse_Nudt7"/>
    <property type="match status" value="1"/>
</dbReference>
<dbReference type="RefSeq" id="WP_336349652.1">
    <property type="nucleotide sequence ID" value="NZ_JAZAQL010000001.1"/>
</dbReference>
<evidence type="ECO:0000313" key="9">
    <source>
        <dbReference type="Proteomes" id="UP001596395"/>
    </source>
</evidence>
<dbReference type="InterPro" id="IPR045121">
    <property type="entry name" value="CoAse"/>
</dbReference>
<keyword evidence="3" id="KW-0479">Metal-binding</keyword>
<dbReference type="EMBL" id="JBHSXN010000001">
    <property type="protein sequence ID" value="MFC6951535.1"/>
    <property type="molecule type" value="Genomic_DNA"/>
</dbReference>
<gene>
    <name evidence="8" type="ORF">ACFQGB_01545</name>
</gene>
<proteinExistence type="predicted"/>
<dbReference type="Pfam" id="PF00293">
    <property type="entry name" value="NUDIX"/>
    <property type="match status" value="1"/>
</dbReference>
<dbReference type="InterPro" id="IPR000086">
    <property type="entry name" value="NUDIX_hydrolase_dom"/>
</dbReference>
<dbReference type="EC" id="3.6.1.55" evidence="8"/>
<keyword evidence="6" id="KW-0464">Manganese</keyword>
<dbReference type="Gene3D" id="3.90.79.10">
    <property type="entry name" value="Nucleoside Triphosphate Pyrophosphohydrolase"/>
    <property type="match status" value="1"/>
</dbReference>
<dbReference type="PANTHER" id="PTHR12992:SF11">
    <property type="entry name" value="MITOCHONDRIAL COENZYME A DIPHOSPHATASE NUDT8"/>
    <property type="match status" value="1"/>
</dbReference>
<dbReference type="GO" id="GO:0046872">
    <property type="term" value="F:metal ion binding"/>
    <property type="evidence" value="ECO:0007669"/>
    <property type="project" value="UniProtKB-KW"/>
</dbReference>
<organism evidence="8 9">
    <name type="scientific">Halorubellus litoreus</name>
    <dbReference type="NCBI Taxonomy" id="755308"/>
    <lineage>
        <taxon>Archaea</taxon>
        <taxon>Methanobacteriati</taxon>
        <taxon>Methanobacteriota</taxon>
        <taxon>Stenosarchaea group</taxon>
        <taxon>Halobacteria</taxon>
        <taxon>Halobacteriales</taxon>
        <taxon>Halorubellaceae</taxon>
        <taxon>Halorubellus</taxon>
    </lineage>
</organism>
<dbReference type="PROSITE" id="PS51462">
    <property type="entry name" value="NUDIX"/>
    <property type="match status" value="1"/>
</dbReference>
<dbReference type="SUPFAM" id="SSF55811">
    <property type="entry name" value="Nudix"/>
    <property type="match status" value="1"/>
</dbReference>
<dbReference type="PANTHER" id="PTHR12992">
    <property type="entry name" value="NUDIX HYDROLASE"/>
    <property type="match status" value="1"/>
</dbReference>
<comment type="cofactor">
    <cofactor evidence="1">
        <name>Mn(2+)</name>
        <dbReference type="ChEBI" id="CHEBI:29035"/>
    </cofactor>
</comment>
<sequence>MDLARVRAFDPITVTDQPRDAGVLIPVVERADGDYLLFTKRSDELGKHPGQMSFPGGGREPEDEDIEATALREAFEEIGLAPEETEVVARIDDIRTITEYAVTPVVARIPDRTYRPDEREVAEVVVVAVDDLLDPENYEVERRDHPEYGEVVVHYFHVDDYTIWGATARILVQFLELTTDWRAPDKMDRENRLA</sequence>
<dbReference type="PROSITE" id="PS00893">
    <property type="entry name" value="NUDIX_BOX"/>
    <property type="match status" value="1"/>
</dbReference>
<dbReference type="InterPro" id="IPR015797">
    <property type="entry name" value="NUDIX_hydrolase-like_dom_sf"/>
</dbReference>